<keyword evidence="1" id="KW-0812">Transmembrane</keyword>
<proteinExistence type="predicted"/>
<dbReference type="EMBL" id="BRZM01000006">
    <property type="protein sequence ID" value="GLD48763.1"/>
    <property type="molecule type" value="Genomic_DNA"/>
</dbReference>
<dbReference type="AlphaFoldDB" id="A0AAD3M6Y2"/>
<dbReference type="Proteomes" id="UP001279410">
    <property type="component" value="Unassembled WGS sequence"/>
</dbReference>
<protein>
    <submittedName>
        <fullName evidence="2">R-spondin-2</fullName>
    </submittedName>
</protein>
<reference evidence="2" key="1">
    <citation type="submission" date="2022-08" db="EMBL/GenBank/DDBJ databases">
        <title>Genome sequencing of akame (Lates japonicus).</title>
        <authorList>
            <person name="Hashiguchi Y."/>
            <person name="Takahashi H."/>
        </authorList>
    </citation>
    <scope>NUCLEOTIDE SEQUENCE</scope>
    <source>
        <strain evidence="2">Kochi</strain>
    </source>
</reference>
<evidence type="ECO:0000313" key="2">
    <source>
        <dbReference type="EMBL" id="GLD48763.1"/>
    </source>
</evidence>
<comment type="caution">
    <text evidence="2">The sequence shown here is derived from an EMBL/GenBank/DDBJ whole genome shotgun (WGS) entry which is preliminary data.</text>
</comment>
<gene>
    <name evidence="2" type="ORF">AKAME5_000268400</name>
</gene>
<evidence type="ECO:0000256" key="1">
    <source>
        <dbReference type="SAM" id="Phobius"/>
    </source>
</evidence>
<keyword evidence="1" id="KW-0472">Membrane</keyword>
<keyword evidence="1" id="KW-1133">Transmembrane helix</keyword>
<accession>A0AAD3M6Y2</accession>
<evidence type="ECO:0000313" key="3">
    <source>
        <dbReference type="Proteomes" id="UP001279410"/>
    </source>
</evidence>
<keyword evidence="3" id="KW-1185">Reference proteome</keyword>
<organism evidence="2 3">
    <name type="scientific">Lates japonicus</name>
    <name type="common">Japanese lates</name>
    <dbReference type="NCBI Taxonomy" id="270547"/>
    <lineage>
        <taxon>Eukaryota</taxon>
        <taxon>Metazoa</taxon>
        <taxon>Chordata</taxon>
        <taxon>Craniata</taxon>
        <taxon>Vertebrata</taxon>
        <taxon>Euteleostomi</taxon>
        <taxon>Actinopterygii</taxon>
        <taxon>Neopterygii</taxon>
        <taxon>Teleostei</taxon>
        <taxon>Neoteleostei</taxon>
        <taxon>Acanthomorphata</taxon>
        <taxon>Carangaria</taxon>
        <taxon>Carangaria incertae sedis</taxon>
        <taxon>Centropomidae</taxon>
        <taxon>Lates</taxon>
    </lineage>
</organism>
<feature type="transmembrane region" description="Helical" evidence="1">
    <location>
        <begin position="34"/>
        <end position="51"/>
    </location>
</feature>
<name>A0AAD3M6Y2_LATJO</name>
<sequence length="88" mass="9318">MQKGVVPSVSLAGLGSLGKLEPVMLPEAEQNPLLSFTISLCGLAAALLVWGRTTGIRLGARQAWHHAQTPARLHEGGIRAGVRQAPDW</sequence>